<comment type="catalytic activity">
    <reaction evidence="6 7">
        <text>L-glutamyl-tRNA(Gln) + L-glutamine + ATP + H2O = L-glutaminyl-tRNA(Gln) + L-glutamate + ADP + phosphate + H(+)</text>
        <dbReference type="Rhea" id="RHEA:17521"/>
        <dbReference type="Rhea" id="RHEA-COMP:9681"/>
        <dbReference type="Rhea" id="RHEA-COMP:9684"/>
        <dbReference type="ChEBI" id="CHEBI:15377"/>
        <dbReference type="ChEBI" id="CHEBI:15378"/>
        <dbReference type="ChEBI" id="CHEBI:29985"/>
        <dbReference type="ChEBI" id="CHEBI:30616"/>
        <dbReference type="ChEBI" id="CHEBI:43474"/>
        <dbReference type="ChEBI" id="CHEBI:58359"/>
        <dbReference type="ChEBI" id="CHEBI:78520"/>
        <dbReference type="ChEBI" id="CHEBI:78521"/>
        <dbReference type="ChEBI" id="CHEBI:456216"/>
        <dbReference type="EC" id="6.3.5.7"/>
    </reaction>
</comment>
<keyword evidence="7" id="KW-0496">Mitochondrion</keyword>
<dbReference type="InterPro" id="IPR000120">
    <property type="entry name" value="Amidase"/>
</dbReference>
<keyword evidence="2 7" id="KW-0436">Ligase</keyword>
<dbReference type="GO" id="GO:0005524">
    <property type="term" value="F:ATP binding"/>
    <property type="evidence" value="ECO:0007669"/>
    <property type="project" value="UniProtKB-KW"/>
</dbReference>
<comment type="subcellular location">
    <subcellularLocation>
        <location evidence="7">Mitochondrion</location>
    </subcellularLocation>
</comment>
<accession>A0A6G1HR98</accession>
<dbReference type="GO" id="GO:0050567">
    <property type="term" value="F:glutaminyl-tRNA synthase (glutamine-hydrolyzing) activity"/>
    <property type="evidence" value="ECO:0007669"/>
    <property type="project" value="UniProtKB-UniRule"/>
</dbReference>
<dbReference type="HAMAP" id="MF_00120">
    <property type="entry name" value="GatA"/>
    <property type="match status" value="1"/>
</dbReference>
<sequence>MPPPHRIPLPRIHRRHHSTNPYNAFISSTPSAAYTPPATPIPPPNTPLTHRPIAIKDNISTTTHPTTCASALLPSYTPPFDATCVSHLRRAGAVITGKTNMDEFGMGSDSLYSAFGPVSNPASPLLSAGGSSGGSAAAVASGAAWAALGTDTGGSVRLPAAYTGLVGFKPSYGVVSRWGVVAYANSLDTVGVLGSRVRDVRAVFDAISAHDPLDPTSLSPATRARLADLLAARAGGRFPRAPLRIGVPAEYNVAELTPGTRTAWRNTLQALHQRGHTFVPVSLPSTRAALAAYYVLAPAEASSNLAKYDGVRYGFRASPSKGSSKGEGSSEKEATEEDTLYAPIRAHFGPEVARRILLGTFSLSAGARENYFVQAQRVRRVVVREMDGVFRLPRVLVEGAAGADEGVDVLLTPTAPGPPPKRDEVPRGVGAYVRDVFTVPASLAGVPAGSVPVKVGEEGGIGLQVIGQFGDDGLVLDVAGYLEEEGLLARMGAA</sequence>
<dbReference type="Gene3D" id="3.90.1300.10">
    <property type="entry name" value="Amidase signature (AS) domain"/>
    <property type="match status" value="1"/>
</dbReference>
<protein>
    <recommendedName>
        <fullName evidence="7">Glutamyl-tRNA(Gln) amidotransferase subunit A, mitochondrial</fullName>
        <shortName evidence="7">Glu-AdT subunit A</shortName>
        <ecNumber evidence="7">6.3.5.7</ecNumber>
    </recommendedName>
</protein>
<organism evidence="9 10">
    <name type="scientific">Trichodelitschia bisporula</name>
    <dbReference type="NCBI Taxonomy" id="703511"/>
    <lineage>
        <taxon>Eukaryota</taxon>
        <taxon>Fungi</taxon>
        <taxon>Dikarya</taxon>
        <taxon>Ascomycota</taxon>
        <taxon>Pezizomycotina</taxon>
        <taxon>Dothideomycetes</taxon>
        <taxon>Dothideomycetes incertae sedis</taxon>
        <taxon>Phaeotrichales</taxon>
        <taxon>Phaeotrichaceae</taxon>
        <taxon>Trichodelitschia</taxon>
    </lineage>
</organism>
<evidence type="ECO:0000313" key="10">
    <source>
        <dbReference type="Proteomes" id="UP000799640"/>
    </source>
</evidence>
<proteinExistence type="inferred from homology"/>
<evidence type="ECO:0000256" key="6">
    <source>
        <dbReference type="ARBA" id="ARBA00047407"/>
    </source>
</evidence>
<dbReference type="GO" id="GO:0005739">
    <property type="term" value="C:mitochondrion"/>
    <property type="evidence" value="ECO:0007669"/>
    <property type="project" value="UniProtKB-SubCell"/>
</dbReference>
<evidence type="ECO:0000256" key="7">
    <source>
        <dbReference type="HAMAP-Rule" id="MF_03150"/>
    </source>
</evidence>
<evidence type="ECO:0000313" key="9">
    <source>
        <dbReference type="EMBL" id="KAF2398522.1"/>
    </source>
</evidence>
<dbReference type="PANTHER" id="PTHR11895:SF7">
    <property type="entry name" value="GLUTAMYL-TRNA(GLN) AMIDOTRANSFERASE SUBUNIT A, MITOCHONDRIAL"/>
    <property type="match status" value="1"/>
</dbReference>
<evidence type="ECO:0000256" key="3">
    <source>
        <dbReference type="ARBA" id="ARBA00022741"/>
    </source>
</evidence>
<dbReference type="OrthoDB" id="421993at2759"/>
<dbReference type="GO" id="GO:0032543">
    <property type="term" value="P:mitochondrial translation"/>
    <property type="evidence" value="ECO:0007669"/>
    <property type="project" value="UniProtKB-UniRule"/>
</dbReference>
<dbReference type="InterPro" id="IPR036928">
    <property type="entry name" value="AS_sf"/>
</dbReference>
<dbReference type="Pfam" id="PF01425">
    <property type="entry name" value="Amidase"/>
    <property type="match status" value="1"/>
</dbReference>
<evidence type="ECO:0000259" key="8">
    <source>
        <dbReference type="Pfam" id="PF01425"/>
    </source>
</evidence>
<dbReference type="InterPro" id="IPR023631">
    <property type="entry name" value="Amidase_dom"/>
</dbReference>
<reference evidence="9" key="1">
    <citation type="journal article" date="2020" name="Stud. Mycol.">
        <title>101 Dothideomycetes genomes: a test case for predicting lifestyles and emergence of pathogens.</title>
        <authorList>
            <person name="Haridas S."/>
            <person name="Albert R."/>
            <person name="Binder M."/>
            <person name="Bloem J."/>
            <person name="Labutti K."/>
            <person name="Salamov A."/>
            <person name="Andreopoulos B."/>
            <person name="Baker S."/>
            <person name="Barry K."/>
            <person name="Bills G."/>
            <person name="Bluhm B."/>
            <person name="Cannon C."/>
            <person name="Castanera R."/>
            <person name="Culley D."/>
            <person name="Daum C."/>
            <person name="Ezra D."/>
            <person name="Gonzalez J."/>
            <person name="Henrissat B."/>
            <person name="Kuo A."/>
            <person name="Liang C."/>
            <person name="Lipzen A."/>
            <person name="Lutzoni F."/>
            <person name="Magnuson J."/>
            <person name="Mondo S."/>
            <person name="Nolan M."/>
            <person name="Ohm R."/>
            <person name="Pangilinan J."/>
            <person name="Park H.-J."/>
            <person name="Ramirez L."/>
            <person name="Alfaro M."/>
            <person name="Sun H."/>
            <person name="Tritt A."/>
            <person name="Yoshinaga Y."/>
            <person name="Zwiers L.-H."/>
            <person name="Turgeon B."/>
            <person name="Goodwin S."/>
            <person name="Spatafora J."/>
            <person name="Crous P."/>
            <person name="Grigoriev I."/>
        </authorList>
    </citation>
    <scope>NUCLEOTIDE SEQUENCE</scope>
    <source>
        <strain evidence="9">CBS 262.69</strain>
    </source>
</reference>
<keyword evidence="10" id="KW-1185">Reference proteome</keyword>
<dbReference type="GO" id="GO:0030956">
    <property type="term" value="C:glutamyl-tRNA(Gln) amidotransferase complex"/>
    <property type="evidence" value="ECO:0007669"/>
    <property type="project" value="UniProtKB-UniRule"/>
</dbReference>
<name>A0A6G1HR98_9PEZI</name>
<comment type="function">
    <text evidence="7">Allows the formation of correctly charged Gln-tRNA(Gln) through the transamidation of misacylated Glu-tRNA(Gln) in the mitochondria. The reaction takes place in the presence of glutamine and ATP through an activated gamma-phospho-Glu-tRNA(Gln).</text>
</comment>
<dbReference type="PROSITE" id="PS00571">
    <property type="entry name" value="AMIDASES"/>
    <property type="match status" value="1"/>
</dbReference>
<comment type="subunit">
    <text evidence="7">Subunit of the heterotrimeric GatCAB amidotransferase (AdT) complex, composed of A, B and C subunits.</text>
</comment>
<feature type="active site" description="Charge relay system" evidence="7">
    <location>
        <position position="56"/>
    </location>
</feature>
<dbReference type="SUPFAM" id="SSF75304">
    <property type="entry name" value="Amidase signature (AS) enzymes"/>
    <property type="match status" value="1"/>
</dbReference>
<comment type="similarity">
    <text evidence="1 7">Belongs to the amidase family. GatA subfamily.</text>
</comment>
<dbReference type="PANTHER" id="PTHR11895">
    <property type="entry name" value="TRANSAMIDASE"/>
    <property type="match status" value="1"/>
</dbReference>
<feature type="domain" description="Amidase" evidence="8">
    <location>
        <begin position="43"/>
        <end position="476"/>
    </location>
</feature>
<keyword evidence="3 7" id="KW-0547">Nucleotide-binding</keyword>
<keyword evidence="4 7" id="KW-0067">ATP-binding</keyword>
<dbReference type="GO" id="GO:0070681">
    <property type="term" value="P:glutaminyl-tRNAGln biosynthesis via transamidation"/>
    <property type="evidence" value="ECO:0007669"/>
    <property type="project" value="UniProtKB-UniRule"/>
</dbReference>
<dbReference type="EMBL" id="ML996700">
    <property type="protein sequence ID" value="KAF2398522.1"/>
    <property type="molecule type" value="Genomic_DNA"/>
</dbReference>
<feature type="active site" description="Acyl-ester intermediate" evidence="7">
    <location>
        <position position="155"/>
    </location>
</feature>
<dbReference type="Proteomes" id="UP000799640">
    <property type="component" value="Unassembled WGS sequence"/>
</dbReference>
<feature type="active site" description="Charge relay system" evidence="7">
    <location>
        <position position="131"/>
    </location>
</feature>
<dbReference type="InterPro" id="IPR020556">
    <property type="entry name" value="Amidase_CS"/>
</dbReference>
<evidence type="ECO:0000256" key="5">
    <source>
        <dbReference type="ARBA" id="ARBA00022917"/>
    </source>
</evidence>
<dbReference type="EC" id="6.3.5.7" evidence="7"/>
<dbReference type="InterPro" id="IPR004412">
    <property type="entry name" value="GatA"/>
</dbReference>
<keyword evidence="5 7" id="KW-0648">Protein biosynthesis</keyword>
<evidence type="ECO:0000256" key="4">
    <source>
        <dbReference type="ARBA" id="ARBA00022840"/>
    </source>
</evidence>
<evidence type="ECO:0000256" key="2">
    <source>
        <dbReference type="ARBA" id="ARBA00022598"/>
    </source>
</evidence>
<dbReference type="AlphaFoldDB" id="A0A6G1HR98"/>
<evidence type="ECO:0000256" key="1">
    <source>
        <dbReference type="ARBA" id="ARBA00008069"/>
    </source>
</evidence>
<gene>
    <name evidence="9" type="ORF">EJ06DRAFT_497266</name>
</gene>